<evidence type="ECO:0000259" key="3">
    <source>
        <dbReference type="SMART" id="SM00739"/>
    </source>
</evidence>
<dbReference type="InterPro" id="IPR036735">
    <property type="entry name" value="NGN_dom_sf"/>
</dbReference>
<evidence type="ECO:0000313" key="4">
    <source>
        <dbReference type="EMBL" id="EQD48282.1"/>
    </source>
</evidence>
<organism evidence="4">
    <name type="scientific">mine drainage metagenome</name>
    <dbReference type="NCBI Taxonomy" id="410659"/>
    <lineage>
        <taxon>unclassified sequences</taxon>
        <taxon>metagenomes</taxon>
        <taxon>ecological metagenomes</taxon>
    </lineage>
</organism>
<dbReference type="InterPro" id="IPR014722">
    <property type="entry name" value="Rib_uL2_dom2"/>
</dbReference>
<dbReference type="EMBL" id="AUZZ01005778">
    <property type="protein sequence ID" value="EQD48282.1"/>
    <property type="molecule type" value="Genomic_DNA"/>
</dbReference>
<dbReference type="AlphaFoldDB" id="T0ZUK5"/>
<dbReference type="InterPro" id="IPR008991">
    <property type="entry name" value="Translation_prot_SH3-like_sf"/>
</dbReference>
<proteinExistence type="inferred from homology"/>
<dbReference type="Gene3D" id="3.30.70.940">
    <property type="entry name" value="NusG, N-terminal domain"/>
    <property type="match status" value="1"/>
</dbReference>
<protein>
    <submittedName>
        <fullName evidence="4">NusG antitermination factor</fullName>
    </submittedName>
</protein>
<dbReference type="InterPro" id="IPR005100">
    <property type="entry name" value="NGN-domain"/>
</dbReference>
<dbReference type="InterPro" id="IPR005824">
    <property type="entry name" value="KOW"/>
</dbReference>
<feature type="domain" description="KOW" evidence="3">
    <location>
        <begin position="49"/>
        <end position="76"/>
    </location>
</feature>
<sequence>RGYVFLEAMNTDKIENAVRTIRKTHGLVKGETSLEEVTHFLTPKPTVSGIVEGDIVELISGPFKGEKARVQRIDHSKEEITVELFEAVVPIPVTIRGDHVRVIEKDR</sequence>
<dbReference type="Pfam" id="PF00467">
    <property type="entry name" value="KOW"/>
    <property type="match status" value="1"/>
</dbReference>
<name>T0ZUK5_9ZZZZ</name>
<dbReference type="GO" id="GO:0003746">
    <property type="term" value="F:translation elongation factor activity"/>
    <property type="evidence" value="ECO:0007669"/>
    <property type="project" value="InterPro"/>
</dbReference>
<dbReference type="SMART" id="SM00739">
    <property type="entry name" value="KOW"/>
    <property type="match status" value="1"/>
</dbReference>
<comment type="caution">
    <text evidence="4">The sequence shown here is derived from an EMBL/GenBank/DDBJ whole genome shotgun (WGS) entry which is preliminary data.</text>
</comment>
<dbReference type="SUPFAM" id="SSF50104">
    <property type="entry name" value="Translation proteins SH3-like domain"/>
    <property type="match status" value="1"/>
</dbReference>
<evidence type="ECO:0000256" key="2">
    <source>
        <dbReference type="ARBA" id="ARBA00023015"/>
    </source>
</evidence>
<dbReference type="Gene3D" id="2.30.30.30">
    <property type="match status" value="1"/>
</dbReference>
<keyword evidence="2" id="KW-0804">Transcription</keyword>
<comment type="similarity">
    <text evidence="1">Belongs to the SPT5 family.</text>
</comment>
<dbReference type="CDD" id="cd06091">
    <property type="entry name" value="KOW_NusG"/>
    <property type="match status" value="1"/>
</dbReference>
<feature type="non-terminal residue" evidence="4">
    <location>
        <position position="1"/>
    </location>
</feature>
<accession>T0ZUK5</accession>
<dbReference type="NCBIfam" id="TIGR00405">
    <property type="entry name" value="KOW_elon_Spt5"/>
    <property type="match status" value="1"/>
</dbReference>
<reference evidence="4" key="1">
    <citation type="submission" date="2013-08" db="EMBL/GenBank/DDBJ databases">
        <authorList>
            <person name="Mendez C."/>
            <person name="Richter M."/>
            <person name="Ferrer M."/>
            <person name="Sanchez J."/>
        </authorList>
    </citation>
    <scope>NUCLEOTIDE SEQUENCE</scope>
</reference>
<dbReference type="InterPro" id="IPR011590">
    <property type="entry name" value="Spt5_arc"/>
</dbReference>
<gene>
    <name evidence="4" type="ORF">B2A_08030</name>
</gene>
<reference evidence="4" key="2">
    <citation type="journal article" date="2014" name="ISME J.">
        <title>Microbial stratification in low pH oxic and suboxic macroscopic growths along an acid mine drainage.</title>
        <authorList>
            <person name="Mendez-Garcia C."/>
            <person name="Mesa V."/>
            <person name="Sprenger R.R."/>
            <person name="Richter M."/>
            <person name="Diez M.S."/>
            <person name="Solano J."/>
            <person name="Bargiela R."/>
            <person name="Golyshina O.V."/>
            <person name="Manteca A."/>
            <person name="Ramos J.L."/>
            <person name="Gallego J.R."/>
            <person name="Llorente I."/>
            <person name="Martins Dos Santos V.A."/>
            <person name="Jensen O.N."/>
            <person name="Pelaez A.I."/>
            <person name="Sanchez J."/>
            <person name="Ferrer M."/>
        </authorList>
    </citation>
    <scope>NUCLEOTIDE SEQUENCE</scope>
</reference>
<evidence type="ECO:0000256" key="1">
    <source>
        <dbReference type="ARBA" id="ARBA00006956"/>
    </source>
</evidence>
<dbReference type="Pfam" id="PF03439">
    <property type="entry name" value="Spt5-NGN"/>
    <property type="match status" value="1"/>
</dbReference>
<keyword evidence="2" id="KW-0805">Transcription regulation</keyword>
<dbReference type="GO" id="GO:0006354">
    <property type="term" value="P:DNA-templated transcription elongation"/>
    <property type="evidence" value="ECO:0007669"/>
    <property type="project" value="InterPro"/>
</dbReference>